<comment type="caution">
    <text evidence="8">The sequence shown here is derived from an EMBL/GenBank/DDBJ whole genome shotgun (WGS) entry which is preliminary data.</text>
</comment>
<dbReference type="SMART" id="SM00184">
    <property type="entry name" value="RING"/>
    <property type="match status" value="1"/>
</dbReference>
<evidence type="ECO:0000256" key="4">
    <source>
        <dbReference type="PROSITE-ProRule" id="PRU00175"/>
    </source>
</evidence>
<dbReference type="GO" id="GO:0006511">
    <property type="term" value="P:ubiquitin-dependent protein catabolic process"/>
    <property type="evidence" value="ECO:0007669"/>
    <property type="project" value="TreeGrafter"/>
</dbReference>
<evidence type="ECO:0000256" key="6">
    <source>
        <dbReference type="SAM" id="MobiDB-lite"/>
    </source>
</evidence>
<dbReference type="PANTHER" id="PTHR46016">
    <property type="entry name" value="ZINC FINGER, RING/FYVE/PHD-TYPE"/>
    <property type="match status" value="1"/>
</dbReference>
<evidence type="ECO:0000313" key="8">
    <source>
        <dbReference type="EMBL" id="EJK74739.1"/>
    </source>
</evidence>
<evidence type="ECO:0000256" key="2">
    <source>
        <dbReference type="ARBA" id="ARBA00022771"/>
    </source>
</evidence>
<dbReference type="PROSITE" id="PS00518">
    <property type="entry name" value="ZF_RING_1"/>
    <property type="match status" value="1"/>
</dbReference>
<dbReference type="PANTHER" id="PTHR46016:SF1">
    <property type="entry name" value="RING-TYPE DOMAIN-CONTAINING PROTEIN"/>
    <property type="match status" value="1"/>
</dbReference>
<dbReference type="GO" id="GO:0008270">
    <property type="term" value="F:zinc ion binding"/>
    <property type="evidence" value="ECO:0007669"/>
    <property type="project" value="UniProtKB-KW"/>
</dbReference>
<dbReference type="InterPro" id="IPR051438">
    <property type="entry name" value="RNF_E3_ubiq-protein_ligase"/>
</dbReference>
<keyword evidence="5" id="KW-0175">Coiled coil</keyword>
<keyword evidence="1" id="KW-0479">Metal-binding</keyword>
<sequence>MMDGGSQEDDKNDKDSTAPTELSVGASGHDEEPPADRVRVPPAPPPEPTPPEHADEPLPIDTAPLPLLSVTCPDTDTPVAPASEVESVERPRLPLLVAAPDPDSIMAAPPSEINADSISQTKEAPKAIPVATRPESLPADFLCSICMNIQLDPFITSCDHCFCGDCIKQALQASELCPVCRTPQSAQQIKPINGCLKRVYSTIEVRCCNHKDGCLWKGSIADFVAHTDTCQTARTSSLGSSALREEVNRLNKENKQLQNRLMTVEATRDQLEEEIDFLRAHVIPKFNGDYLQFRSDNVDELSKLIANNLYECPVEVDRNRIYNVVRARYNDLKRPTSEPDEYWIDMRMLLSLALRVTGSRIASMTTCPTGMTSSSLVPRITSTIGTMRVGRCKLMFHITTLPTMAMGTKIDNVIALTRFGDLFFIKANHLLVTLGMEPYFSAKFEEHIDGAL</sequence>
<keyword evidence="3" id="KW-0862">Zinc</keyword>
<protein>
    <recommendedName>
        <fullName evidence="7">RING-type domain-containing protein</fullName>
    </recommendedName>
</protein>
<name>K0TC89_THAOC</name>
<evidence type="ECO:0000259" key="7">
    <source>
        <dbReference type="PROSITE" id="PS50089"/>
    </source>
</evidence>
<accession>K0TC89</accession>
<keyword evidence="2 4" id="KW-0863">Zinc-finger</keyword>
<feature type="coiled-coil region" evidence="5">
    <location>
        <begin position="240"/>
        <end position="281"/>
    </location>
</feature>
<dbReference type="AlphaFoldDB" id="K0TC89"/>
<gene>
    <name evidence="8" type="ORF">THAOC_03567</name>
</gene>
<dbReference type="OrthoDB" id="1630758at2759"/>
<feature type="compositionally biased region" description="Basic and acidic residues" evidence="6">
    <location>
        <begin position="28"/>
        <end position="39"/>
    </location>
</feature>
<dbReference type="EMBL" id="AGNL01003406">
    <property type="protein sequence ID" value="EJK74739.1"/>
    <property type="molecule type" value="Genomic_DNA"/>
</dbReference>
<dbReference type="eggNOG" id="ENOG502SC5Q">
    <property type="taxonomic scope" value="Eukaryota"/>
</dbReference>
<dbReference type="InterPro" id="IPR013083">
    <property type="entry name" value="Znf_RING/FYVE/PHD"/>
</dbReference>
<keyword evidence="9" id="KW-1185">Reference proteome</keyword>
<dbReference type="Proteomes" id="UP000266841">
    <property type="component" value="Unassembled WGS sequence"/>
</dbReference>
<feature type="domain" description="RING-type" evidence="7">
    <location>
        <begin position="143"/>
        <end position="181"/>
    </location>
</feature>
<evidence type="ECO:0000313" key="9">
    <source>
        <dbReference type="Proteomes" id="UP000266841"/>
    </source>
</evidence>
<dbReference type="SUPFAM" id="SSF57850">
    <property type="entry name" value="RING/U-box"/>
    <property type="match status" value="1"/>
</dbReference>
<evidence type="ECO:0000256" key="1">
    <source>
        <dbReference type="ARBA" id="ARBA00022723"/>
    </source>
</evidence>
<dbReference type="Pfam" id="PF13923">
    <property type="entry name" value="zf-C3HC4_2"/>
    <property type="match status" value="1"/>
</dbReference>
<dbReference type="Gene3D" id="3.30.40.10">
    <property type="entry name" value="Zinc/RING finger domain, C3HC4 (zinc finger)"/>
    <property type="match status" value="1"/>
</dbReference>
<reference evidence="8 9" key="1">
    <citation type="journal article" date="2012" name="Genome Biol.">
        <title>Genome and low-iron response of an oceanic diatom adapted to chronic iron limitation.</title>
        <authorList>
            <person name="Lommer M."/>
            <person name="Specht M."/>
            <person name="Roy A.S."/>
            <person name="Kraemer L."/>
            <person name="Andreson R."/>
            <person name="Gutowska M.A."/>
            <person name="Wolf J."/>
            <person name="Bergner S.V."/>
            <person name="Schilhabel M.B."/>
            <person name="Klostermeier U.C."/>
            <person name="Beiko R.G."/>
            <person name="Rosenstiel P."/>
            <person name="Hippler M."/>
            <person name="Laroche J."/>
        </authorList>
    </citation>
    <scope>NUCLEOTIDE SEQUENCE [LARGE SCALE GENOMIC DNA]</scope>
    <source>
        <strain evidence="8 9">CCMP1005</strain>
    </source>
</reference>
<feature type="region of interest" description="Disordered" evidence="6">
    <location>
        <begin position="1"/>
        <end position="88"/>
    </location>
</feature>
<dbReference type="InterPro" id="IPR017907">
    <property type="entry name" value="Znf_RING_CS"/>
</dbReference>
<evidence type="ECO:0000256" key="3">
    <source>
        <dbReference type="ARBA" id="ARBA00022833"/>
    </source>
</evidence>
<dbReference type="GO" id="GO:0000209">
    <property type="term" value="P:protein polyubiquitination"/>
    <property type="evidence" value="ECO:0007669"/>
    <property type="project" value="TreeGrafter"/>
</dbReference>
<evidence type="ECO:0000256" key="5">
    <source>
        <dbReference type="SAM" id="Coils"/>
    </source>
</evidence>
<dbReference type="InterPro" id="IPR001841">
    <property type="entry name" value="Znf_RING"/>
</dbReference>
<dbReference type="GO" id="GO:0061630">
    <property type="term" value="F:ubiquitin protein ligase activity"/>
    <property type="evidence" value="ECO:0007669"/>
    <property type="project" value="TreeGrafter"/>
</dbReference>
<dbReference type="PROSITE" id="PS50089">
    <property type="entry name" value="ZF_RING_2"/>
    <property type="match status" value="1"/>
</dbReference>
<proteinExistence type="predicted"/>
<organism evidence="8 9">
    <name type="scientific">Thalassiosira oceanica</name>
    <name type="common">Marine diatom</name>
    <dbReference type="NCBI Taxonomy" id="159749"/>
    <lineage>
        <taxon>Eukaryota</taxon>
        <taxon>Sar</taxon>
        <taxon>Stramenopiles</taxon>
        <taxon>Ochrophyta</taxon>
        <taxon>Bacillariophyta</taxon>
        <taxon>Coscinodiscophyceae</taxon>
        <taxon>Thalassiosirophycidae</taxon>
        <taxon>Thalassiosirales</taxon>
        <taxon>Thalassiosiraceae</taxon>
        <taxon>Thalassiosira</taxon>
    </lineage>
</organism>